<dbReference type="AlphaFoldDB" id="A0A239F9F4"/>
<dbReference type="OrthoDB" id="7173828at2"/>
<evidence type="ECO:0000313" key="2">
    <source>
        <dbReference type="Proteomes" id="UP000198281"/>
    </source>
</evidence>
<proteinExistence type="predicted"/>
<keyword evidence="2" id="KW-1185">Reference proteome</keyword>
<dbReference type="EMBL" id="FZOS01000008">
    <property type="protein sequence ID" value="SNS53108.1"/>
    <property type="molecule type" value="Genomic_DNA"/>
</dbReference>
<gene>
    <name evidence="1" type="ORF">SAMN06295912_108114</name>
</gene>
<protein>
    <submittedName>
        <fullName evidence="1">Uncharacterized protein</fullName>
    </submittedName>
</protein>
<organism evidence="1 2">
    <name type="scientific">Edaphosphingomonas laterariae</name>
    <dbReference type="NCBI Taxonomy" id="861865"/>
    <lineage>
        <taxon>Bacteria</taxon>
        <taxon>Pseudomonadati</taxon>
        <taxon>Pseudomonadota</taxon>
        <taxon>Alphaproteobacteria</taxon>
        <taxon>Sphingomonadales</taxon>
        <taxon>Rhizorhabdaceae</taxon>
        <taxon>Edaphosphingomonas</taxon>
    </lineage>
</organism>
<evidence type="ECO:0000313" key="1">
    <source>
        <dbReference type="EMBL" id="SNS53108.1"/>
    </source>
</evidence>
<dbReference type="Proteomes" id="UP000198281">
    <property type="component" value="Unassembled WGS sequence"/>
</dbReference>
<accession>A0A239F9F4</accession>
<reference evidence="2" key="1">
    <citation type="submission" date="2017-06" db="EMBL/GenBank/DDBJ databases">
        <authorList>
            <person name="Varghese N."/>
            <person name="Submissions S."/>
        </authorList>
    </citation>
    <scope>NUCLEOTIDE SEQUENCE [LARGE SCALE GENOMIC DNA]</scope>
    <source>
        <strain evidence="2">LNB2</strain>
    </source>
</reference>
<dbReference type="RefSeq" id="WP_089219399.1">
    <property type="nucleotide sequence ID" value="NZ_FZOS01000008.1"/>
</dbReference>
<name>A0A239F9F4_9SPHN</name>
<sequence>MAILLPSTPGIRGATPSLIDAGAVLAGGPGSAAQKLNRLGTRHALTVRLPLMRSEPLGRIYAARLRQAQRDGAIITFPQDGLTIGSPGAPLVNGAGQTGMTINLDGFAAGYQVREGQFFSIIIGSRRYLYSARTATTANGSGQMALPIMPMIRVSPPDNAVCEFAAPKIEGFLTGGQIDWEVLREPFTQIPDFTISEAE</sequence>